<evidence type="ECO:0000313" key="3">
    <source>
        <dbReference type="Proteomes" id="UP001652660"/>
    </source>
</evidence>
<evidence type="ECO:0000256" key="1">
    <source>
        <dbReference type="SAM" id="MobiDB-lite"/>
    </source>
</evidence>
<evidence type="ECO:0000313" key="4">
    <source>
        <dbReference type="RefSeq" id="XP_071923206.1"/>
    </source>
</evidence>
<name>A0ABM4VUJ5_COFAR</name>
<organism evidence="3 4">
    <name type="scientific">Coffea arabica</name>
    <name type="common">Arabian coffee</name>
    <dbReference type="NCBI Taxonomy" id="13443"/>
    <lineage>
        <taxon>Eukaryota</taxon>
        <taxon>Viridiplantae</taxon>
        <taxon>Streptophyta</taxon>
        <taxon>Embryophyta</taxon>
        <taxon>Tracheophyta</taxon>
        <taxon>Spermatophyta</taxon>
        <taxon>Magnoliopsida</taxon>
        <taxon>eudicotyledons</taxon>
        <taxon>Gunneridae</taxon>
        <taxon>Pentapetalae</taxon>
        <taxon>asterids</taxon>
        <taxon>lamiids</taxon>
        <taxon>Gentianales</taxon>
        <taxon>Rubiaceae</taxon>
        <taxon>Ixoroideae</taxon>
        <taxon>Gardenieae complex</taxon>
        <taxon>Bertiereae - Coffeeae clade</taxon>
        <taxon>Coffeeae</taxon>
        <taxon>Coffea</taxon>
    </lineage>
</organism>
<dbReference type="PANTHER" id="PTHR31286:SF180">
    <property type="entry name" value="OS10G0362600 PROTEIN"/>
    <property type="match status" value="1"/>
</dbReference>
<evidence type="ECO:0000259" key="2">
    <source>
        <dbReference type="Pfam" id="PF14111"/>
    </source>
</evidence>
<dbReference type="Pfam" id="PF14111">
    <property type="entry name" value="DUF4283"/>
    <property type="match status" value="1"/>
</dbReference>
<gene>
    <name evidence="4" type="primary">LOC140015196</name>
</gene>
<protein>
    <recommendedName>
        <fullName evidence="2">DUF4283 domain-containing protein</fullName>
    </recommendedName>
</protein>
<dbReference type="InterPro" id="IPR040256">
    <property type="entry name" value="At4g02000-like"/>
</dbReference>
<dbReference type="Proteomes" id="UP001652660">
    <property type="component" value="Chromosome 10e"/>
</dbReference>
<dbReference type="RefSeq" id="XP_071923206.1">
    <property type="nucleotide sequence ID" value="XM_072067105.1"/>
</dbReference>
<feature type="domain" description="DUF4283" evidence="2">
    <location>
        <begin position="61"/>
        <end position="139"/>
    </location>
</feature>
<feature type="region of interest" description="Disordered" evidence="1">
    <location>
        <begin position="1"/>
        <end position="21"/>
    </location>
</feature>
<dbReference type="PANTHER" id="PTHR31286">
    <property type="entry name" value="GLYCINE-RICH CELL WALL STRUCTURAL PROTEIN 1.8-LIKE"/>
    <property type="match status" value="1"/>
</dbReference>
<dbReference type="InterPro" id="IPR025558">
    <property type="entry name" value="DUF4283"/>
</dbReference>
<sequence>MAAPSLTGVGQPATPNAKKSFSQLFSQPSHSPINLQSVTSHKGEAAVIFSKEEADKLAVPFRWALVGKFSHGRPSLESVRKFFSTLNLKDTISIGLLDYRHILLKCSAEADFNRIWTRGVWHLGKFPMRVFRWTRDFHVHRESSRVPVWVAFPALPIHYFDKHSLFSILSPVGVPLFLDSATASGTRPSMARACVEVDLLNSLCPRVWVAVEGETSFWQNIVVENLPSYYSSCWRLGNSSTDCKKDCMVSMREQHLASKKGDEDPRPVYKHGVVLVPSVKVDVQGSGEGNEHQERGP</sequence>
<keyword evidence="3" id="KW-1185">Reference proteome</keyword>
<proteinExistence type="predicted"/>
<accession>A0ABM4VUJ5</accession>
<reference evidence="4" key="1">
    <citation type="submission" date="2025-08" db="UniProtKB">
        <authorList>
            <consortium name="RefSeq"/>
        </authorList>
    </citation>
    <scope>IDENTIFICATION</scope>
    <source>
        <tissue evidence="4">Leaves</tissue>
    </source>
</reference>
<dbReference type="GeneID" id="140015196"/>